<evidence type="ECO:0000313" key="3">
    <source>
        <dbReference type="Proteomes" id="UP000054564"/>
    </source>
</evidence>
<dbReference type="OrthoDB" id="2506071at2759"/>
<name>A0A0L0W3F4_9BASI</name>
<keyword evidence="3" id="KW-1185">Reference proteome</keyword>
<evidence type="ECO:0000256" key="1">
    <source>
        <dbReference type="SAM" id="MobiDB-lite"/>
    </source>
</evidence>
<protein>
    <submittedName>
        <fullName evidence="2">Uncharacterized protein</fullName>
    </submittedName>
</protein>
<feature type="region of interest" description="Disordered" evidence="1">
    <location>
        <begin position="125"/>
        <end position="156"/>
    </location>
</feature>
<dbReference type="Proteomes" id="UP000054564">
    <property type="component" value="Unassembled WGS sequence"/>
</dbReference>
<proteinExistence type="predicted"/>
<sequence length="181" mass="19753">MLIVQHILAQTTDSGSNNFTMASEVDWLLLKDTGIDPNLTENHVQCMCHKIALILNAGLQSIQISSKGFVPTQLDILGLVPGIAPIIEESKEVEEAACFVGKDVILGSNNDQEDHNTHTGAEAMLVIPPEQSTSTGAKKSKSKNPDREDLDYFPEAVDAPTKDKLDTYLESRRVFGMVEAM</sequence>
<gene>
    <name evidence="2" type="ORF">PSTG_01227</name>
</gene>
<comment type="caution">
    <text evidence="2">The sequence shown here is derived from an EMBL/GenBank/DDBJ whole genome shotgun (WGS) entry which is preliminary data.</text>
</comment>
<reference evidence="3" key="1">
    <citation type="submission" date="2014-03" db="EMBL/GenBank/DDBJ databases">
        <title>The Genome Sequence of Puccinia striiformis f. sp. tritici PST-78.</title>
        <authorList>
            <consortium name="The Broad Institute Genome Sequencing Platform"/>
            <person name="Cuomo C."/>
            <person name="Hulbert S."/>
            <person name="Chen X."/>
            <person name="Walker B."/>
            <person name="Young S.K."/>
            <person name="Zeng Q."/>
            <person name="Gargeya S."/>
            <person name="Fitzgerald M."/>
            <person name="Haas B."/>
            <person name="Abouelleil A."/>
            <person name="Alvarado L."/>
            <person name="Arachchi H.M."/>
            <person name="Berlin A.M."/>
            <person name="Chapman S.B."/>
            <person name="Goldberg J."/>
            <person name="Griggs A."/>
            <person name="Gujja S."/>
            <person name="Hansen M."/>
            <person name="Howarth C."/>
            <person name="Imamovic A."/>
            <person name="Larimer J."/>
            <person name="McCowan C."/>
            <person name="Montmayeur A."/>
            <person name="Murphy C."/>
            <person name="Neiman D."/>
            <person name="Pearson M."/>
            <person name="Priest M."/>
            <person name="Roberts A."/>
            <person name="Saif S."/>
            <person name="Shea T."/>
            <person name="Sisk P."/>
            <person name="Sykes S."/>
            <person name="Wortman J."/>
            <person name="Nusbaum C."/>
            <person name="Birren B."/>
        </authorList>
    </citation>
    <scope>NUCLEOTIDE SEQUENCE [LARGE SCALE GENOMIC DNA]</scope>
    <source>
        <strain evidence="3">race PST-78</strain>
    </source>
</reference>
<evidence type="ECO:0000313" key="2">
    <source>
        <dbReference type="EMBL" id="KNF05830.1"/>
    </source>
</evidence>
<accession>A0A0L0W3F4</accession>
<dbReference type="AlphaFoldDB" id="A0A0L0W3F4"/>
<organism evidence="2 3">
    <name type="scientific">Puccinia striiformis f. sp. tritici PST-78</name>
    <dbReference type="NCBI Taxonomy" id="1165861"/>
    <lineage>
        <taxon>Eukaryota</taxon>
        <taxon>Fungi</taxon>
        <taxon>Dikarya</taxon>
        <taxon>Basidiomycota</taxon>
        <taxon>Pucciniomycotina</taxon>
        <taxon>Pucciniomycetes</taxon>
        <taxon>Pucciniales</taxon>
        <taxon>Pucciniaceae</taxon>
        <taxon>Puccinia</taxon>
    </lineage>
</organism>
<dbReference type="EMBL" id="AJIL01000006">
    <property type="protein sequence ID" value="KNF05830.1"/>
    <property type="molecule type" value="Genomic_DNA"/>
</dbReference>